<evidence type="ECO:0000256" key="12">
    <source>
        <dbReference type="RuleBase" id="RU003587"/>
    </source>
</evidence>
<dbReference type="Gene3D" id="3.40.50.300">
    <property type="entry name" value="P-loop containing nucleotide triphosphate hydrolases"/>
    <property type="match status" value="3"/>
</dbReference>
<dbReference type="InterPro" id="IPR027417">
    <property type="entry name" value="P-loop_NTPase"/>
</dbReference>
<dbReference type="PROSITE" id="PS51194">
    <property type="entry name" value="HELICASE_CTER"/>
    <property type="match status" value="1"/>
</dbReference>
<evidence type="ECO:0000256" key="3">
    <source>
        <dbReference type="ARBA" id="ARBA00022490"/>
    </source>
</evidence>
<dbReference type="GO" id="GO:0016887">
    <property type="term" value="F:ATP hydrolysis activity"/>
    <property type="evidence" value="ECO:0007669"/>
    <property type="project" value="InterPro"/>
</dbReference>
<dbReference type="Pfam" id="PF17757">
    <property type="entry name" value="UvrB_inter"/>
    <property type="match status" value="1"/>
</dbReference>
<proteinExistence type="inferred from homology"/>
<keyword evidence="3" id="KW-0963">Cytoplasm</keyword>
<dbReference type="InterPro" id="IPR024759">
    <property type="entry name" value="UvrB_YAD/RRR_dom"/>
</dbReference>
<name>A0A1G2KUM1_9BACT</name>
<dbReference type="Pfam" id="PF00271">
    <property type="entry name" value="Helicase_C"/>
    <property type="match status" value="1"/>
</dbReference>
<dbReference type="InterPro" id="IPR041471">
    <property type="entry name" value="UvrB_inter"/>
</dbReference>
<keyword evidence="8 12" id="KW-0267">Excision nuclease</keyword>
<dbReference type="EMBL" id="MHQN01000024">
    <property type="protein sequence ID" value="OHA03116.1"/>
    <property type="molecule type" value="Genomic_DNA"/>
</dbReference>
<evidence type="ECO:0000256" key="11">
    <source>
        <dbReference type="ARBA" id="ARBA00029504"/>
    </source>
</evidence>
<comment type="caution">
    <text evidence="17">The sequence shown here is derived from an EMBL/GenBank/DDBJ whole genome shotgun (WGS) entry which is preliminary data.</text>
</comment>
<evidence type="ECO:0000256" key="1">
    <source>
        <dbReference type="ARBA" id="ARBA00004496"/>
    </source>
</evidence>
<dbReference type="GO" id="GO:0004518">
    <property type="term" value="F:nuclease activity"/>
    <property type="evidence" value="ECO:0007669"/>
    <property type="project" value="UniProtKB-KW"/>
</dbReference>
<dbReference type="NCBIfam" id="NF003673">
    <property type="entry name" value="PRK05298.1"/>
    <property type="match status" value="1"/>
</dbReference>
<keyword evidence="5 12" id="KW-0227">DNA damage</keyword>
<dbReference type="Proteomes" id="UP000177177">
    <property type="component" value="Unassembled WGS sequence"/>
</dbReference>
<dbReference type="GO" id="GO:0005737">
    <property type="term" value="C:cytoplasm"/>
    <property type="evidence" value="ECO:0007669"/>
    <property type="project" value="UniProtKB-SubCell"/>
</dbReference>
<dbReference type="SUPFAM" id="SSF52540">
    <property type="entry name" value="P-loop containing nucleoside triphosphate hydrolases"/>
    <property type="match status" value="2"/>
</dbReference>
<dbReference type="SMART" id="SM00490">
    <property type="entry name" value="HELICc"/>
    <property type="match status" value="1"/>
</dbReference>
<dbReference type="GO" id="GO:0009380">
    <property type="term" value="C:excinuclease repair complex"/>
    <property type="evidence" value="ECO:0007669"/>
    <property type="project" value="InterPro"/>
</dbReference>
<dbReference type="GO" id="GO:0003677">
    <property type="term" value="F:DNA binding"/>
    <property type="evidence" value="ECO:0007669"/>
    <property type="project" value="InterPro"/>
</dbReference>
<evidence type="ECO:0000259" key="16">
    <source>
        <dbReference type="PROSITE" id="PS51194"/>
    </source>
</evidence>
<evidence type="ECO:0000259" key="14">
    <source>
        <dbReference type="PROSITE" id="PS50151"/>
    </source>
</evidence>
<dbReference type="Pfam" id="PF02151">
    <property type="entry name" value="UVR"/>
    <property type="match status" value="1"/>
</dbReference>
<evidence type="ECO:0000256" key="6">
    <source>
        <dbReference type="ARBA" id="ARBA00022769"/>
    </source>
</evidence>
<evidence type="ECO:0000256" key="5">
    <source>
        <dbReference type="ARBA" id="ARBA00022763"/>
    </source>
</evidence>
<accession>A0A1G2KUM1</accession>
<comment type="subunit">
    <text evidence="10 12">Forms a heterotetramer with UvrA during the search for lesions. Interacts with UvrC in an incision complex.</text>
</comment>
<evidence type="ECO:0000256" key="8">
    <source>
        <dbReference type="ARBA" id="ARBA00022881"/>
    </source>
</evidence>
<dbReference type="InterPro" id="IPR001650">
    <property type="entry name" value="Helicase_C-like"/>
</dbReference>
<dbReference type="SUPFAM" id="SSF46600">
    <property type="entry name" value="C-terminal UvrC-binding domain of UvrB"/>
    <property type="match status" value="1"/>
</dbReference>
<keyword evidence="4" id="KW-0547">Nucleotide-binding</keyword>
<evidence type="ECO:0000256" key="2">
    <source>
        <dbReference type="ARBA" id="ARBA00008533"/>
    </source>
</evidence>
<feature type="domain" description="Helicase C-terminal" evidence="16">
    <location>
        <begin position="455"/>
        <end position="617"/>
    </location>
</feature>
<dbReference type="CDD" id="cd17916">
    <property type="entry name" value="DEXHc_UvrB"/>
    <property type="match status" value="1"/>
</dbReference>
<dbReference type="InterPro" id="IPR014001">
    <property type="entry name" value="Helicase_ATP-bd"/>
</dbReference>
<feature type="region of interest" description="Disordered" evidence="13">
    <location>
        <begin position="1"/>
        <end position="21"/>
    </location>
</feature>
<dbReference type="AlphaFoldDB" id="A0A1G2KUM1"/>
<evidence type="ECO:0000256" key="13">
    <source>
        <dbReference type="SAM" id="MobiDB-lite"/>
    </source>
</evidence>
<dbReference type="InterPro" id="IPR001943">
    <property type="entry name" value="UVR_dom"/>
</dbReference>
<evidence type="ECO:0000256" key="9">
    <source>
        <dbReference type="ARBA" id="ARBA00023204"/>
    </source>
</evidence>
<organism evidence="17 18">
    <name type="scientific">Candidatus Sungbacteria bacterium RIFCSPHIGHO2_02_FULL_53_17</name>
    <dbReference type="NCBI Taxonomy" id="1802275"/>
    <lineage>
        <taxon>Bacteria</taxon>
        <taxon>Candidatus Sungiibacteriota</taxon>
    </lineage>
</organism>
<sequence length="683" mass="77084">MIPSNDTQRFRLESPFSPTGDQPAAITALTKNLDAGVTHQTLLGVTGSGKTFTMANVIEKIQKPTLVISHNKTLAGQLYQEFSEFFPDNAVHYFVSYYDYYQPEAYIPQTDTYIEKDAKINEMIDGLRHASTASLLTRKDTIIVASVSCIYGVGSPEAYAAISMNVRVGQPLGQKALMARLIALRYTRNPVDPRQGHFRTRENTVEIHVPSGEEIISIAFEKNKVVAIDRRSVKSYNLQATAYKLSSVRLFPAKHFVTPQDKLDVAIANIKGELAEQLALFKRQDKVLEAARIKQRTEYDMEMLRATGYVNGIENYSRQLDFREAGTPPHTLVDYFRYAYGNDFLICVDESHATLPQIRGMERGDRARKDVLVNYGFRLPSAVDNRPLTFTEFNQRTSQVIYVSATPAIYELEKSRNQDPTNYNLPASTSFIVQQVIRPTGILDPEIEVRPTRNQVQDIIREIKARSKRGERSLVLALTKRLAEDIAEYLTEAGINAEYLHADIKTLERPGILKKLRQGEHDVIVGINLLREGLDLPEVSFIAILDADKEGFLRNETTLLQIIGRAARHTSGTVVLYGDTVTRSMHAAMRETDRRRNIQRTYNKEYGITPLQIQKAIRDSILETAKKDGPLPLPEGHTADIVKSLEREMKKAAKHMDFELAARLRDRIKQLTGDASLKPSLDK</sequence>
<evidence type="ECO:0000313" key="17">
    <source>
        <dbReference type="EMBL" id="OHA03116.1"/>
    </source>
</evidence>
<dbReference type="Gene3D" id="4.10.860.10">
    <property type="entry name" value="UVR domain"/>
    <property type="match status" value="1"/>
</dbReference>
<protein>
    <recommendedName>
        <fullName evidence="11 12">UvrABC system protein B</fullName>
    </recommendedName>
</protein>
<keyword evidence="6 12" id="KW-0228">DNA excision</keyword>
<evidence type="ECO:0000259" key="15">
    <source>
        <dbReference type="PROSITE" id="PS51192"/>
    </source>
</evidence>
<dbReference type="GO" id="GO:0006289">
    <property type="term" value="P:nucleotide-excision repair"/>
    <property type="evidence" value="ECO:0007669"/>
    <property type="project" value="InterPro"/>
</dbReference>
<gene>
    <name evidence="17" type="ORF">A3C92_02155</name>
</gene>
<evidence type="ECO:0000256" key="10">
    <source>
        <dbReference type="ARBA" id="ARBA00026033"/>
    </source>
</evidence>
<dbReference type="SMART" id="SM00487">
    <property type="entry name" value="DEXDc"/>
    <property type="match status" value="1"/>
</dbReference>
<dbReference type="PROSITE" id="PS51192">
    <property type="entry name" value="HELICASE_ATP_BIND_1"/>
    <property type="match status" value="1"/>
</dbReference>
<keyword evidence="7" id="KW-0067">ATP-binding</keyword>
<feature type="domain" description="UVR" evidence="14">
    <location>
        <begin position="639"/>
        <end position="674"/>
    </location>
</feature>
<dbReference type="PROSITE" id="PS50151">
    <property type="entry name" value="UVR"/>
    <property type="match status" value="1"/>
</dbReference>
<dbReference type="InterPro" id="IPR036876">
    <property type="entry name" value="UVR_dom_sf"/>
</dbReference>
<dbReference type="NCBIfam" id="TIGR00631">
    <property type="entry name" value="uvrb"/>
    <property type="match status" value="1"/>
</dbReference>
<dbReference type="PANTHER" id="PTHR24029">
    <property type="entry name" value="UVRABC SYSTEM PROTEIN B"/>
    <property type="match status" value="1"/>
</dbReference>
<evidence type="ECO:0000256" key="4">
    <source>
        <dbReference type="ARBA" id="ARBA00022741"/>
    </source>
</evidence>
<dbReference type="GO" id="GO:0005524">
    <property type="term" value="F:ATP binding"/>
    <property type="evidence" value="ECO:0007669"/>
    <property type="project" value="UniProtKB-KW"/>
</dbReference>
<dbReference type="PANTHER" id="PTHR24029:SF0">
    <property type="entry name" value="UVRABC SYSTEM PROTEIN B"/>
    <property type="match status" value="1"/>
</dbReference>
<dbReference type="InterPro" id="IPR006935">
    <property type="entry name" value="Helicase/UvrB_N"/>
</dbReference>
<dbReference type="Pfam" id="PF04851">
    <property type="entry name" value="ResIII"/>
    <property type="match status" value="1"/>
</dbReference>
<evidence type="ECO:0000256" key="7">
    <source>
        <dbReference type="ARBA" id="ARBA00022840"/>
    </source>
</evidence>
<dbReference type="GO" id="GO:0009432">
    <property type="term" value="P:SOS response"/>
    <property type="evidence" value="ECO:0007669"/>
    <property type="project" value="UniProtKB-KW"/>
</dbReference>
<dbReference type="InterPro" id="IPR004807">
    <property type="entry name" value="UvrB"/>
</dbReference>
<comment type="subcellular location">
    <subcellularLocation>
        <location evidence="1 12">Cytoplasm</location>
    </subcellularLocation>
</comment>
<keyword evidence="12" id="KW-0742">SOS response</keyword>
<keyword evidence="9 12" id="KW-0234">DNA repair</keyword>
<dbReference type="Pfam" id="PF12344">
    <property type="entry name" value="UvrB"/>
    <property type="match status" value="1"/>
</dbReference>
<feature type="domain" description="Helicase ATP-binding" evidence="15">
    <location>
        <begin position="31"/>
        <end position="206"/>
    </location>
</feature>
<comment type="similarity">
    <text evidence="2 12">Belongs to the UvrB family.</text>
</comment>
<evidence type="ECO:0000313" key="18">
    <source>
        <dbReference type="Proteomes" id="UP000177177"/>
    </source>
</evidence>
<reference evidence="17 18" key="1">
    <citation type="journal article" date="2016" name="Nat. Commun.">
        <title>Thousands of microbial genomes shed light on interconnected biogeochemical processes in an aquifer system.</title>
        <authorList>
            <person name="Anantharaman K."/>
            <person name="Brown C.T."/>
            <person name="Hug L.A."/>
            <person name="Sharon I."/>
            <person name="Castelle C.J."/>
            <person name="Probst A.J."/>
            <person name="Thomas B.C."/>
            <person name="Singh A."/>
            <person name="Wilkins M.J."/>
            <person name="Karaoz U."/>
            <person name="Brodie E.L."/>
            <person name="Williams K.H."/>
            <person name="Hubbard S.S."/>
            <person name="Banfield J.F."/>
        </authorList>
    </citation>
    <scope>NUCLEOTIDE SEQUENCE [LARGE SCALE GENOMIC DNA]</scope>
</reference>